<reference evidence="3" key="1">
    <citation type="submission" date="2023-06" db="EMBL/GenBank/DDBJ databases">
        <title>lsaBGC provides a comprehensive framework for evolutionary analysis of biosynthetic gene clusters within focal taxa.</title>
        <authorList>
            <person name="Salamzade R."/>
            <person name="Sandstrom S."/>
            <person name="Kalan L.R."/>
        </authorList>
    </citation>
    <scope>NUCLEOTIDE SEQUENCE</scope>
    <source>
        <strain evidence="3">P3-SID899</strain>
    </source>
</reference>
<dbReference type="GO" id="GO:0016020">
    <property type="term" value="C:membrane"/>
    <property type="evidence" value="ECO:0007669"/>
    <property type="project" value="InterPro"/>
</dbReference>
<evidence type="ECO:0000313" key="4">
    <source>
        <dbReference type="Proteomes" id="UP001205867"/>
    </source>
</evidence>
<comment type="caution">
    <text evidence="3">The sequence shown here is derived from an EMBL/GenBank/DDBJ whole genome shotgun (WGS) entry which is preliminary data.</text>
</comment>
<dbReference type="PANTHER" id="PTHR11927:SF9">
    <property type="entry name" value="L-FUCOSYLTRANSFERASE"/>
    <property type="match status" value="1"/>
</dbReference>
<keyword evidence="1" id="KW-0328">Glycosyltransferase</keyword>
<evidence type="ECO:0000256" key="1">
    <source>
        <dbReference type="ARBA" id="ARBA00022676"/>
    </source>
</evidence>
<dbReference type="InterPro" id="IPR002516">
    <property type="entry name" value="Glyco_trans_11"/>
</dbReference>
<gene>
    <name evidence="3" type="ORF">M3A82_002405</name>
</gene>
<dbReference type="GO" id="GO:0008107">
    <property type="term" value="F:galactoside 2-alpha-L-fucosyltransferase activity"/>
    <property type="evidence" value="ECO:0007669"/>
    <property type="project" value="InterPro"/>
</dbReference>
<dbReference type="GO" id="GO:0005975">
    <property type="term" value="P:carbohydrate metabolic process"/>
    <property type="evidence" value="ECO:0007669"/>
    <property type="project" value="InterPro"/>
</dbReference>
<dbReference type="PANTHER" id="PTHR11927">
    <property type="entry name" value="GALACTOSIDE 2-L-FUCOSYLTRANSFERASE"/>
    <property type="match status" value="1"/>
</dbReference>
<dbReference type="Proteomes" id="UP001205867">
    <property type="component" value="Unassembled WGS sequence"/>
</dbReference>
<organism evidence="3 4">
    <name type="scientific">Micrococcus luteus</name>
    <name type="common">Micrococcus lysodeikticus</name>
    <dbReference type="NCBI Taxonomy" id="1270"/>
    <lineage>
        <taxon>Bacteria</taxon>
        <taxon>Bacillati</taxon>
        <taxon>Actinomycetota</taxon>
        <taxon>Actinomycetes</taxon>
        <taxon>Micrococcales</taxon>
        <taxon>Micrococcaceae</taxon>
        <taxon>Micrococcus</taxon>
    </lineage>
</organism>
<proteinExistence type="predicted"/>
<evidence type="ECO:0000313" key="3">
    <source>
        <dbReference type="EMBL" id="MCV7628198.1"/>
    </source>
</evidence>
<evidence type="ECO:0000256" key="2">
    <source>
        <dbReference type="ARBA" id="ARBA00022679"/>
    </source>
</evidence>
<dbReference type="AlphaFoldDB" id="A0AAP3AK42"/>
<accession>A0AAP3AK42</accession>
<name>A0AAP3AK42_MICLU</name>
<protein>
    <submittedName>
        <fullName evidence="3">Alpha-1,2-fucosyltransferase</fullName>
    </submittedName>
</protein>
<keyword evidence="2" id="KW-0808">Transferase</keyword>
<dbReference type="EMBL" id="JALXKZ020000002">
    <property type="protein sequence ID" value="MCV7628198.1"/>
    <property type="molecule type" value="Genomic_DNA"/>
</dbReference>
<dbReference type="Pfam" id="PF01531">
    <property type="entry name" value="Glyco_transf_11"/>
    <property type="match status" value="1"/>
</dbReference>
<sequence length="286" mass="32983">MARRDFAVAARARALSIVRTQQPFIIWGAEPMNGGNYLYLWATAWARQRHTGERWLVRYKPKMNPWLEEFPQLRALTVDEVDVGWRQRRTVEWGQQAGRDFRVKDLRDFARDLLLASENFRGRMAARPRDAVVVNVRRGDYYTNERLTAVFGFDIPGYVNAALQRIPGDRQKRVVVVSDDPEWCATNLTFVRQGRSVSFMPTPHDMFDDLAQLAVARDLILANSTFSYWGGYLASARSARERPRTVFAPLHFNRLYSDGESPLLLPEWTAIPDDEFSTPDRLQGEA</sequence>